<sequence>MKTESDNEIETLQTMWKNIKQRMESKHDDSDILQQPPQQQITINSPYAAKNYQVQIQALQDELFQKNTKLITAQQQLNQISDENSQLQDELEQVKVENSLIKQKLELIESQIDSIQADKESLKLIRLENEQLRIDVKKLLELLRKTKEYNNIGFDENQSYVKGSVKFDTRKSKINEINWVPTKCIELMQDYDNKEEVLLQLSNQFHNCYNEKINKLKQNSQLEIEQLRRQLDSRTTVDGMQQQKQIERLKKQKNGTGKDKVDISQLQDCFNLIKQKELQIIELQQRIQEMNQQMNADDNYSNMKKQVFIEGAQWILAKILDEVVAYEISLNELNYDVAIKIESLMSSEDIVQQQIINKVYYWITDTSRELIDTFKDKLQSIMNTTNSRIQQL</sequence>
<reference evidence="2" key="1">
    <citation type="submission" date="2021-01" db="EMBL/GenBank/DDBJ databases">
        <authorList>
            <consortium name="Genoscope - CEA"/>
            <person name="William W."/>
        </authorList>
    </citation>
    <scope>NUCLEOTIDE SEQUENCE</scope>
</reference>
<feature type="coiled-coil region" evidence="1">
    <location>
        <begin position="266"/>
        <end position="293"/>
    </location>
</feature>
<accession>A0A8S1U5P6</accession>
<dbReference type="AlphaFoldDB" id="A0A8S1U5P6"/>
<feature type="coiled-coil region" evidence="1">
    <location>
        <begin position="184"/>
        <end position="230"/>
    </location>
</feature>
<keyword evidence="3" id="KW-1185">Reference proteome</keyword>
<comment type="caution">
    <text evidence="2">The sequence shown here is derived from an EMBL/GenBank/DDBJ whole genome shotgun (WGS) entry which is preliminary data.</text>
</comment>
<protein>
    <submittedName>
        <fullName evidence="2">Uncharacterized protein</fullName>
    </submittedName>
</protein>
<name>A0A8S1U5P6_9CILI</name>
<dbReference type="Proteomes" id="UP000689195">
    <property type="component" value="Unassembled WGS sequence"/>
</dbReference>
<gene>
    <name evidence="2" type="ORF">PPENT_87.1.T0310081</name>
</gene>
<evidence type="ECO:0000313" key="3">
    <source>
        <dbReference type="Proteomes" id="UP000689195"/>
    </source>
</evidence>
<feature type="coiled-coil region" evidence="1">
    <location>
        <begin position="49"/>
        <end position="142"/>
    </location>
</feature>
<keyword evidence="1" id="KW-0175">Coiled coil</keyword>
<dbReference type="OrthoDB" id="294400at2759"/>
<evidence type="ECO:0000256" key="1">
    <source>
        <dbReference type="SAM" id="Coils"/>
    </source>
</evidence>
<organism evidence="2 3">
    <name type="scientific">Paramecium pentaurelia</name>
    <dbReference type="NCBI Taxonomy" id="43138"/>
    <lineage>
        <taxon>Eukaryota</taxon>
        <taxon>Sar</taxon>
        <taxon>Alveolata</taxon>
        <taxon>Ciliophora</taxon>
        <taxon>Intramacronucleata</taxon>
        <taxon>Oligohymenophorea</taxon>
        <taxon>Peniculida</taxon>
        <taxon>Parameciidae</taxon>
        <taxon>Paramecium</taxon>
    </lineage>
</organism>
<dbReference type="EMBL" id="CAJJDO010000031">
    <property type="protein sequence ID" value="CAD8157946.1"/>
    <property type="molecule type" value="Genomic_DNA"/>
</dbReference>
<proteinExistence type="predicted"/>
<evidence type="ECO:0000313" key="2">
    <source>
        <dbReference type="EMBL" id="CAD8157946.1"/>
    </source>
</evidence>